<dbReference type="Proteomes" id="UP000430079">
    <property type="component" value="Unassembled WGS sequence"/>
</dbReference>
<dbReference type="AlphaFoldDB" id="A0A640T463"/>
<dbReference type="Gene3D" id="3.10.490.10">
    <property type="entry name" value="Gamma-glutamyl cyclotransferase-like"/>
    <property type="match status" value="1"/>
</dbReference>
<organism evidence="1 2">
    <name type="scientific">Streptomyces glebosus</name>
    <dbReference type="NCBI Taxonomy" id="249580"/>
    <lineage>
        <taxon>Bacteria</taxon>
        <taxon>Bacillati</taxon>
        <taxon>Actinomycetota</taxon>
        <taxon>Actinomycetes</taxon>
        <taxon>Kitasatosporales</taxon>
        <taxon>Streptomycetaceae</taxon>
        <taxon>Streptomyces</taxon>
    </lineage>
</organism>
<name>A0A640T463_9ACTN</name>
<gene>
    <name evidence="1" type="ORF">Sgleb_65340</name>
</gene>
<proteinExistence type="predicted"/>
<keyword evidence="2" id="KW-1185">Reference proteome</keyword>
<sequence length="235" mass="25274">MIRPRRLEVLDDSPEAVRHRTPVRRLWYAAYGSNMHLDRLTAYLAGGRPAGGLRSYPGCRDPRGPARTAPVMLPGLLYFATESDVWTGGRAFYDPDASPARDGRSAELPSRAYLLTLSQFSDIAAQEMGREPGEDLDLTEAVAHGRARIGPGRYETLVCAGLLNGDPVVTFTAPWSSQDITMNAPSAAYLRHIAAGIVASHGWSARRAAAYLAGCPGADGHWTATEIAALLTDPS</sequence>
<dbReference type="EMBL" id="BLIO01000001">
    <property type="protein sequence ID" value="GFE18487.1"/>
    <property type="molecule type" value="Genomic_DNA"/>
</dbReference>
<comment type="caution">
    <text evidence="1">The sequence shown here is derived from an EMBL/GenBank/DDBJ whole genome shotgun (WGS) entry which is preliminary data.</text>
</comment>
<evidence type="ECO:0000313" key="2">
    <source>
        <dbReference type="Proteomes" id="UP000430079"/>
    </source>
</evidence>
<evidence type="ECO:0008006" key="3">
    <source>
        <dbReference type="Google" id="ProtNLM"/>
    </source>
</evidence>
<accession>A0A640T463</accession>
<protein>
    <recommendedName>
        <fullName evidence="3">Histone deacetylase</fullName>
    </recommendedName>
</protein>
<dbReference type="RefSeq" id="WP_190142657.1">
    <property type="nucleotide sequence ID" value="NZ_BLIO01000001.1"/>
</dbReference>
<reference evidence="1 2" key="1">
    <citation type="submission" date="2019-12" db="EMBL/GenBank/DDBJ databases">
        <title>Whole genome shotgun sequence of Streptomyces hygroscopicus subsp. glebosus NBRC 13786.</title>
        <authorList>
            <person name="Ichikawa N."/>
            <person name="Kimura A."/>
            <person name="Kitahashi Y."/>
            <person name="Komaki H."/>
            <person name="Tamura T."/>
        </authorList>
    </citation>
    <scope>NUCLEOTIDE SEQUENCE [LARGE SCALE GENOMIC DNA]</scope>
    <source>
        <strain evidence="1 2">NBRC 13786</strain>
    </source>
</reference>
<evidence type="ECO:0000313" key="1">
    <source>
        <dbReference type="EMBL" id="GFE18487.1"/>
    </source>
</evidence>